<evidence type="ECO:0000256" key="1">
    <source>
        <dbReference type="SAM" id="SignalP"/>
    </source>
</evidence>
<keyword evidence="1" id="KW-0732">Signal</keyword>
<sequence length="1061" mass="111466">MKKLPLLALLMILLFRVASYGQCNNCQYTITVPNNATHNLTSGQTVCITGTGVFTGRLNNFNGNTLCVGTGVTYNPSQTPNYNGNWTIINHGTFQNTGNLNFNSGTSFTNGATGVITLGNVNVNSNIGFANYGTMTLASLTVNGNGNVTLGGTTTINGSLMNNGNITVIGSVIANGITNNGGGRIIGGPNSDCNYIRSTGSFNNNGIYGQNGTALLVGNTGGSIQSPASSTVPAAPASQASNLQLSGSGNTVSGSFTAATSGGYVILRATGNTVPATTNPANFATLSAGQTLGAWTVVAINSGPGSTTFSDAAPTLCQNIYYRVYTYNATGNCRIYNTTNVLTGSVASTPVLVNTTPASRCGVGSISVSADYSLGSVRWYDASTGGNLVGTGNSLTLNSLSATQTFYASATFGSCTTASRTPVTATINTAPSGSIANSQEVCRAANLNSITINTLNGSVVRWESADDAAFTTNVTPLSNTTGTLSPAQMGSIENIKYFRAVLDNGGCQSTTNSVYVKYPTTTWNGTQWSDGQPDSSKRVIFSGNFSSDEDLYACSVQVNAGAVVKVNSGHNMVVTCGVDVNQSNTPGSLTFEDNASLVQVLDGYTNSGNITYKRNTAPVRRFDYTYWASPVANQNLLAVSPGTLSDKFYQYNPAISNWQGVAAASTAMQQGRGYIIRAPQAFSQDTPAVYAANFVGVPHNGVLTYNVVGTGSGWNLIGNPYPSELDLDDFFAYAGNAALLEGTAYLWTHNTLPSNQVPGDWTYNYTSDDYAVYNSTGSVATRKSLSDGENGNAPSGKVASGQAFFVKAAQSGSVVFNNAMRQRGGNDDFFKQSHPVSGNAAKQRFWLDLTNDQGAFKQILVGYVAGATNGYEGQFDGENFNANSAVNFYSIGGEKMLSIQGRAMPFEVADTVPLGFSSTMGGSFSIAIGKTDAAFADRAIYIKDHLLQTEHNLQTGPYIFTTATGTFNDRFELVFQTDAALGRNEVDSKGLAIWNNQEILGIASPKVMASVQVLDLNGRVLLDQKMSSASGKVDISALSNQMLLLRINFADHTVLTKRFVK</sequence>
<keyword evidence="4" id="KW-1185">Reference proteome</keyword>
<dbReference type="EMBL" id="FMVF01000012">
    <property type="protein sequence ID" value="SCY83988.1"/>
    <property type="molecule type" value="Genomic_DNA"/>
</dbReference>
<evidence type="ECO:0000313" key="3">
    <source>
        <dbReference type="EMBL" id="SCY83988.1"/>
    </source>
</evidence>
<dbReference type="InterPro" id="IPR044023">
    <property type="entry name" value="Ig_7"/>
</dbReference>
<dbReference type="Pfam" id="PF19081">
    <property type="entry name" value="Ig_7"/>
    <property type="match status" value="1"/>
</dbReference>
<protein>
    <recommendedName>
        <fullName evidence="2">Ig-like domain-containing protein</fullName>
    </recommendedName>
</protein>
<evidence type="ECO:0000313" key="4">
    <source>
        <dbReference type="Proteomes" id="UP000199354"/>
    </source>
</evidence>
<proteinExistence type="predicted"/>
<dbReference type="Proteomes" id="UP000199354">
    <property type="component" value="Unassembled WGS sequence"/>
</dbReference>
<dbReference type="AlphaFoldDB" id="A0A1G5J8I0"/>
<dbReference type="RefSeq" id="WP_091144650.1">
    <property type="nucleotide sequence ID" value="NZ_FMVF01000012.1"/>
</dbReference>
<feature type="domain" description="Ig-like" evidence="2">
    <location>
        <begin position="349"/>
        <end position="428"/>
    </location>
</feature>
<accession>A0A1G5J8I0</accession>
<dbReference type="STRING" id="490189.SAMN02927903_02573"/>
<name>A0A1G5J8I0_9FLAO</name>
<organism evidence="3 4">
    <name type="scientific">Flavobacterium caeni</name>
    <dbReference type="NCBI Taxonomy" id="490189"/>
    <lineage>
        <taxon>Bacteria</taxon>
        <taxon>Pseudomonadati</taxon>
        <taxon>Bacteroidota</taxon>
        <taxon>Flavobacteriia</taxon>
        <taxon>Flavobacteriales</taxon>
        <taxon>Flavobacteriaceae</taxon>
        <taxon>Flavobacterium</taxon>
    </lineage>
</organism>
<dbReference type="OrthoDB" id="1652165at2"/>
<feature type="chain" id="PRO_5011608381" description="Ig-like domain-containing protein" evidence="1">
    <location>
        <begin position="22"/>
        <end position="1061"/>
    </location>
</feature>
<gene>
    <name evidence="3" type="ORF">SAMN02927903_02573</name>
</gene>
<evidence type="ECO:0000259" key="2">
    <source>
        <dbReference type="Pfam" id="PF19081"/>
    </source>
</evidence>
<reference evidence="3 4" key="1">
    <citation type="submission" date="2016-10" db="EMBL/GenBank/DDBJ databases">
        <authorList>
            <person name="de Groot N.N."/>
        </authorList>
    </citation>
    <scope>NUCLEOTIDE SEQUENCE [LARGE SCALE GENOMIC DNA]</scope>
    <source>
        <strain evidence="3 4">CGMCC 1.7031</strain>
    </source>
</reference>
<feature type="signal peptide" evidence="1">
    <location>
        <begin position="1"/>
        <end position="21"/>
    </location>
</feature>